<comment type="subcellular location">
    <subcellularLocation>
        <location evidence="1">Cell membrane</location>
        <topology evidence="1">Multi-pass membrane protein</topology>
    </subcellularLocation>
</comment>
<comment type="caution">
    <text evidence="10">The sequence shown here is derived from an EMBL/GenBank/DDBJ whole genome shotgun (WGS) entry which is preliminary data.</text>
</comment>
<name>A0A0G1G243_9BACT</name>
<organism evidence="10 11">
    <name type="scientific">Candidatus Collierbacteria bacterium GW2011_GWC2_43_12</name>
    <dbReference type="NCBI Taxonomy" id="1618390"/>
    <lineage>
        <taxon>Bacteria</taxon>
        <taxon>Candidatus Collieribacteriota</taxon>
    </lineage>
</organism>
<keyword evidence="4" id="KW-0808">Transferase</keyword>
<dbReference type="Pfam" id="PF13231">
    <property type="entry name" value="PMT_2"/>
    <property type="match status" value="1"/>
</dbReference>
<proteinExistence type="predicted"/>
<dbReference type="InterPro" id="IPR038731">
    <property type="entry name" value="RgtA/B/C-like"/>
</dbReference>
<evidence type="ECO:0000256" key="3">
    <source>
        <dbReference type="ARBA" id="ARBA00022676"/>
    </source>
</evidence>
<evidence type="ECO:0000256" key="4">
    <source>
        <dbReference type="ARBA" id="ARBA00022679"/>
    </source>
</evidence>
<feature type="transmembrane region" description="Helical" evidence="8">
    <location>
        <begin position="291"/>
        <end position="310"/>
    </location>
</feature>
<feature type="transmembrane region" description="Helical" evidence="8">
    <location>
        <begin position="317"/>
        <end position="337"/>
    </location>
</feature>
<reference evidence="10 11" key="1">
    <citation type="journal article" date="2015" name="Nature">
        <title>rRNA introns, odd ribosomes, and small enigmatic genomes across a large radiation of phyla.</title>
        <authorList>
            <person name="Brown C.T."/>
            <person name="Hug L.A."/>
            <person name="Thomas B.C."/>
            <person name="Sharon I."/>
            <person name="Castelle C.J."/>
            <person name="Singh A."/>
            <person name="Wilkins M.J."/>
            <person name="Williams K.H."/>
            <person name="Banfield J.F."/>
        </authorList>
    </citation>
    <scope>NUCLEOTIDE SEQUENCE [LARGE SCALE GENOMIC DNA]</scope>
</reference>
<gene>
    <name evidence="10" type="ORF">UV68_C0029G0005</name>
</gene>
<evidence type="ECO:0000256" key="7">
    <source>
        <dbReference type="ARBA" id="ARBA00023136"/>
    </source>
</evidence>
<evidence type="ECO:0000313" key="10">
    <source>
        <dbReference type="EMBL" id="KKS93018.1"/>
    </source>
</evidence>
<feature type="transmembrane region" description="Helical" evidence="8">
    <location>
        <begin position="132"/>
        <end position="151"/>
    </location>
</feature>
<evidence type="ECO:0000256" key="2">
    <source>
        <dbReference type="ARBA" id="ARBA00022475"/>
    </source>
</evidence>
<feature type="domain" description="Glycosyltransferase RgtA/B/C/D-like" evidence="9">
    <location>
        <begin position="64"/>
        <end position="217"/>
    </location>
</feature>
<evidence type="ECO:0000256" key="5">
    <source>
        <dbReference type="ARBA" id="ARBA00022692"/>
    </source>
</evidence>
<dbReference type="GO" id="GO:0016763">
    <property type="term" value="F:pentosyltransferase activity"/>
    <property type="evidence" value="ECO:0007669"/>
    <property type="project" value="TreeGrafter"/>
</dbReference>
<dbReference type="GO" id="GO:0005886">
    <property type="term" value="C:plasma membrane"/>
    <property type="evidence" value="ECO:0007669"/>
    <property type="project" value="UniProtKB-SubCell"/>
</dbReference>
<feature type="transmembrane region" description="Helical" evidence="8">
    <location>
        <begin position="207"/>
        <end position="229"/>
    </location>
</feature>
<dbReference type="PANTHER" id="PTHR33908:SF11">
    <property type="entry name" value="MEMBRANE PROTEIN"/>
    <property type="match status" value="1"/>
</dbReference>
<feature type="transmembrane region" description="Helical" evidence="8">
    <location>
        <begin position="7"/>
        <end position="26"/>
    </location>
</feature>
<accession>A0A0G1G243</accession>
<feature type="transmembrane region" description="Helical" evidence="8">
    <location>
        <begin position="343"/>
        <end position="365"/>
    </location>
</feature>
<sequence>MTKNKIFWIAGLALTALVLFLFFRLYQLQTIPVFVDEAIYVRWSQVMRAEPTLRFLPLSDGKQPLFMWATIPFLKLISDPLIAGRLLSVVAGFGSLVGIGLLAFILFGDIFIALFTSLIYAVIPFTMFFDRMALADSLLAMFGLWTLIFAIKYTKSLKTEYAMYLGFTIGAGLLTKSPAAIYYLWSLVTLVFFFPHKNITSVNLGKLIWGIFLALIISQAMYGILRLGVGFQMIGSRNQDYVYSLKEVLTHPLQPLIENLKKTANWLFLLFTPTVLLLSVLGYLNPKTRKSYLFLVLIALAPLVFQAAIAKVYTSRYVLYAVVPLLPLAGLGLGWLFNRKGILIKASITLFVLLPILMTALYLFTPTIAPMPFDMRSGYLEEWTAGYGQKDIADYLLAREAEGSKIVVFTEGTFGTLPDGLQIYTEGHKNITIVGSSPNVFEIPSGLLSTSQENLRYFVLNSSRNHLPASELAKLELIVEYPKPFRLNGTHESLLFYRLK</sequence>
<evidence type="ECO:0000256" key="6">
    <source>
        <dbReference type="ARBA" id="ARBA00022989"/>
    </source>
</evidence>
<dbReference type="InterPro" id="IPR050297">
    <property type="entry name" value="LipidA_mod_glycosyltrf_83"/>
</dbReference>
<evidence type="ECO:0000313" key="11">
    <source>
        <dbReference type="Proteomes" id="UP000033980"/>
    </source>
</evidence>
<feature type="transmembrane region" description="Helical" evidence="8">
    <location>
        <begin position="266"/>
        <end position="285"/>
    </location>
</feature>
<evidence type="ECO:0000256" key="1">
    <source>
        <dbReference type="ARBA" id="ARBA00004651"/>
    </source>
</evidence>
<dbReference type="EMBL" id="LCFK01000029">
    <property type="protein sequence ID" value="KKS93018.1"/>
    <property type="molecule type" value="Genomic_DNA"/>
</dbReference>
<evidence type="ECO:0000259" key="9">
    <source>
        <dbReference type="Pfam" id="PF13231"/>
    </source>
</evidence>
<feature type="transmembrane region" description="Helical" evidence="8">
    <location>
        <begin position="163"/>
        <end position="185"/>
    </location>
</feature>
<evidence type="ECO:0000256" key="8">
    <source>
        <dbReference type="SAM" id="Phobius"/>
    </source>
</evidence>
<dbReference type="Proteomes" id="UP000033980">
    <property type="component" value="Unassembled WGS sequence"/>
</dbReference>
<keyword evidence="7 8" id="KW-0472">Membrane</keyword>
<keyword evidence="6 8" id="KW-1133">Transmembrane helix</keyword>
<protein>
    <recommendedName>
        <fullName evidence="9">Glycosyltransferase RgtA/B/C/D-like domain-containing protein</fullName>
    </recommendedName>
</protein>
<keyword evidence="5 8" id="KW-0812">Transmembrane</keyword>
<keyword evidence="2" id="KW-1003">Cell membrane</keyword>
<dbReference type="GO" id="GO:0009103">
    <property type="term" value="P:lipopolysaccharide biosynthetic process"/>
    <property type="evidence" value="ECO:0007669"/>
    <property type="project" value="UniProtKB-ARBA"/>
</dbReference>
<dbReference type="AlphaFoldDB" id="A0A0G1G243"/>
<keyword evidence="3" id="KW-0328">Glycosyltransferase</keyword>
<dbReference type="PANTHER" id="PTHR33908">
    <property type="entry name" value="MANNOSYLTRANSFERASE YKCB-RELATED"/>
    <property type="match status" value="1"/>
</dbReference>